<reference evidence="2" key="1">
    <citation type="submission" date="2020-10" db="EMBL/GenBank/DDBJ databases">
        <title>Unveiling of a novel bifunctional photoreceptor, Dualchrome1, isolated from a cosmopolitan green alga.</title>
        <authorList>
            <person name="Suzuki S."/>
            <person name="Kawachi M."/>
        </authorList>
    </citation>
    <scope>NUCLEOTIDE SEQUENCE</scope>
    <source>
        <strain evidence="2">NIES 2893</strain>
    </source>
</reference>
<feature type="region of interest" description="Disordered" evidence="1">
    <location>
        <begin position="59"/>
        <end position="125"/>
    </location>
</feature>
<evidence type="ECO:0000256" key="1">
    <source>
        <dbReference type="SAM" id="MobiDB-lite"/>
    </source>
</evidence>
<evidence type="ECO:0000313" key="2">
    <source>
        <dbReference type="EMBL" id="GHP09707.1"/>
    </source>
</evidence>
<protein>
    <submittedName>
        <fullName evidence="2">Uncharacterized protein</fullName>
    </submittedName>
</protein>
<organism evidence="2 3">
    <name type="scientific">Pycnococcus provasolii</name>
    <dbReference type="NCBI Taxonomy" id="41880"/>
    <lineage>
        <taxon>Eukaryota</taxon>
        <taxon>Viridiplantae</taxon>
        <taxon>Chlorophyta</taxon>
        <taxon>Pseudoscourfieldiophyceae</taxon>
        <taxon>Pseudoscourfieldiales</taxon>
        <taxon>Pycnococcaceae</taxon>
        <taxon>Pycnococcus</taxon>
    </lineage>
</organism>
<dbReference type="Proteomes" id="UP000660262">
    <property type="component" value="Unassembled WGS sequence"/>
</dbReference>
<dbReference type="EMBL" id="BNJQ01000026">
    <property type="protein sequence ID" value="GHP09707.1"/>
    <property type="molecule type" value="Genomic_DNA"/>
</dbReference>
<feature type="compositionally biased region" description="Basic and acidic residues" evidence="1">
    <location>
        <begin position="71"/>
        <end position="118"/>
    </location>
</feature>
<accession>A0A830HXL0</accession>
<sequence>MRDGGAMALLNFKALRVLTMNAPWPTEPELPMRINRTTLTSLRLLTNLTHVVLNVEYVHGKGGDEPEPEPTEVKRELDRKKIEERKEKEKAKAAAKREGGKKKGEAGPGRGERRRRDPDEDTTVSKVNNLPVYDLRSMQLPRLRVLELGRTENVCFPYEFDLWTESLQHLTLSSNVGSDGEGIVQRLAGLRTLRSLRVVDGSAMALEDLEALVSLARAGTLELVVVGCASSVVAEPSHASALQALRSKLKECHFHDEAEPRTVACGTAFGMACESEGWMGGGVDTHFASHT</sequence>
<name>A0A830HXL0_9CHLO</name>
<evidence type="ECO:0000313" key="3">
    <source>
        <dbReference type="Proteomes" id="UP000660262"/>
    </source>
</evidence>
<proteinExistence type="predicted"/>
<gene>
    <name evidence="2" type="ORF">PPROV_000844200</name>
</gene>
<comment type="caution">
    <text evidence="2">The sequence shown here is derived from an EMBL/GenBank/DDBJ whole genome shotgun (WGS) entry which is preliminary data.</text>
</comment>
<keyword evidence="3" id="KW-1185">Reference proteome</keyword>
<dbReference type="AlphaFoldDB" id="A0A830HXL0"/>